<dbReference type="KEGG" id="mbas:ALGA_1542"/>
<keyword evidence="3" id="KW-0804">Transcription</keyword>
<dbReference type="EMBL" id="AP018042">
    <property type="protein sequence ID" value="BAX79918.1"/>
    <property type="molecule type" value="Genomic_DNA"/>
</dbReference>
<dbReference type="PRINTS" id="PR00032">
    <property type="entry name" value="HTHARAC"/>
</dbReference>
<protein>
    <submittedName>
        <fullName evidence="5">DNA-binding protein</fullName>
    </submittedName>
</protein>
<proteinExistence type="predicted"/>
<keyword evidence="2 5" id="KW-0238">DNA-binding</keyword>
<dbReference type="GO" id="GO:0003700">
    <property type="term" value="F:DNA-binding transcription factor activity"/>
    <property type="evidence" value="ECO:0007669"/>
    <property type="project" value="InterPro"/>
</dbReference>
<evidence type="ECO:0000256" key="2">
    <source>
        <dbReference type="ARBA" id="ARBA00023125"/>
    </source>
</evidence>
<dbReference type="PROSITE" id="PS01124">
    <property type="entry name" value="HTH_ARAC_FAMILY_2"/>
    <property type="match status" value="1"/>
</dbReference>
<dbReference type="SUPFAM" id="SSF46689">
    <property type="entry name" value="Homeodomain-like"/>
    <property type="match status" value="1"/>
</dbReference>
<dbReference type="PANTHER" id="PTHR43280">
    <property type="entry name" value="ARAC-FAMILY TRANSCRIPTIONAL REGULATOR"/>
    <property type="match status" value="1"/>
</dbReference>
<sequence>MYGLLKKDSMIKNEANSKYSTKKRIDHFNRGVRDYSCIRVEEFLPNLKIPVPPIKENSVSLIYITEGVLNIKVGYSDYTICQSELLIIQPFKPYSIEKESSNAKGIILQITADGMIGTMGSHSLIFNLDILETWSRSKYSIDKKLSHFIENIFERIYLEYCGGINNLMLVNAYAITLILELNGISKNLSKFNSAAIDLTHRFKKEVYNRLEINLPISEYAKHLSVTPNHLNKSIKLVTGESTSSLLSKIKLTEAKYLLFMAELTIADIADKLGFDDSSYFSRFFKKHEGISPVEYRSKSRFIANE</sequence>
<dbReference type="GO" id="GO:0043565">
    <property type="term" value="F:sequence-specific DNA binding"/>
    <property type="evidence" value="ECO:0007669"/>
    <property type="project" value="InterPro"/>
</dbReference>
<dbReference type="PANTHER" id="PTHR43280:SF32">
    <property type="entry name" value="TRANSCRIPTIONAL REGULATORY PROTEIN"/>
    <property type="match status" value="1"/>
</dbReference>
<gene>
    <name evidence="5" type="ORF">ALGA_1542</name>
</gene>
<organism evidence="5 6">
    <name type="scientific">Labilibaculum antarcticum</name>
    <dbReference type="NCBI Taxonomy" id="1717717"/>
    <lineage>
        <taxon>Bacteria</taxon>
        <taxon>Pseudomonadati</taxon>
        <taxon>Bacteroidota</taxon>
        <taxon>Bacteroidia</taxon>
        <taxon>Marinilabiliales</taxon>
        <taxon>Marinifilaceae</taxon>
        <taxon>Labilibaculum</taxon>
    </lineage>
</organism>
<feature type="domain" description="HTH araC/xylS-type" evidence="4">
    <location>
        <begin position="200"/>
        <end position="298"/>
    </location>
</feature>
<dbReference type="SMART" id="SM00342">
    <property type="entry name" value="HTH_ARAC"/>
    <property type="match status" value="1"/>
</dbReference>
<dbReference type="Proteomes" id="UP000218267">
    <property type="component" value="Chromosome"/>
</dbReference>
<evidence type="ECO:0000259" key="4">
    <source>
        <dbReference type="PROSITE" id="PS01124"/>
    </source>
</evidence>
<dbReference type="Pfam" id="PF12833">
    <property type="entry name" value="HTH_18"/>
    <property type="match status" value="1"/>
</dbReference>
<dbReference type="PROSITE" id="PS00041">
    <property type="entry name" value="HTH_ARAC_FAMILY_1"/>
    <property type="match status" value="1"/>
</dbReference>
<dbReference type="InterPro" id="IPR009057">
    <property type="entry name" value="Homeodomain-like_sf"/>
</dbReference>
<dbReference type="Gene3D" id="1.10.10.60">
    <property type="entry name" value="Homeodomain-like"/>
    <property type="match status" value="1"/>
</dbReference>
<evidence type="ECO:0000256" key="1">
    <source>
        <dbReference type="ARBA" id="ARBA00023015"/>
    </source>
</evidence>
<dbReference type="InterPro" id="IPR020449">
    <property type="entry name" value="Tscrpt_reg_AraC-type_HTH"/>
</dbReference>
<accession>A0A1Y1CHQ2</accession>
<dbReference type="InterPro" id="IPR018062">
    <property type="entry name" value="HTH_AraC-typ_CS"/>
</dbReference>
<evidence type="ECO:0000256" key="3">
    <source>
        <dbReference type="ARBA" id="ARBA00023163"/>
    </source>
</evidence>
<reference evidence="5 6" key="1">
    <citation type="journal article" date="2018" name="Mar. Genomics">
        <title>Complete genome sequence of Marinifilaceae bacterium strain SPP2, isolated from the Antarctic marine sediment.</title>
        <authorList>
            <person name="Watanabe M."/>
            <person name="Kojima H."/>
            <person name="Fukui M."/>
        </authorList>
    </citation>
    <scope>NUCLEOTIDE SEQUENCE [LARGE SCALE GENOMIC DNA]</scope>
    <source>
        <strain evidence="5 6">SPP2</strain>
    </source>
</reference>
<keyword evidence="1" id="KW-0805">Transcription regulation</keyword>
<evidence type="ECO:0000313" key="5">
    <source>
        <dbReference type="EMBL" id="BAX79918.1"/>
    </source>
</evidence>
<reference evidence="6" key="2">
    <citation type="journal article" date="2020" name="Antonie Van Leeuwenhoek">
        <title>Labilibaculum antarcticum sp. nov., a novel facultative anaerobic, psychrotorelant bacterium isolated from marine sediment of Antarctica.</title>
        <authorList>
            <person name="Watanabe M."/>
            <person name="Kojima H."/>
            <person name="Fukui M."/>
        </authorList>
    </citation>
    <scope>NUCLEOTIDE SEQUENCE [LARGE SCALE GENOMIC DNA]</scope>
    <source>
        <strain evidence="6">SPP2</strain>
    </source>
</reference>
<dbReference type="AlphaFoldDB" id="A0A1Y1CHQ2"/>
<evidence type="ECO:0000313" key="6">
    <source>
        <dbReference type="Proteomes" id="UP000218267"/>
    </source>
</evidence>
<name>A0A1Y1CHQ2_9BACT</name>
<dbReference type="InterPro" id="IPR018060">
    <property type="entry name" value="HTH_AraC"/>
</dbReference>
<dbReference type="OrthoDB" id="1007667at2"/>
<keyword evidence="6" id="KW-1185">Reference proteome</keyword>